<dbReference type="FunFam" id="2.40.30.10:FF:000027">
    <property type="entry name" value="Sulfate adenylyltransferase subunit 1"/>
    <property type="match status" value="1"/>
</dbReference>
<dbReference type="Proteomes" id="UP000309215">
    <property type="component" value="Unassembled WGS sequence"/>
</dbReference>
<feature type="domain" description="Tr-type G" evidence="16">
    <location>
        <begin position="22"/>
        <end position="239"/>
    </location>
</feature>
<comment type="subunit">
    <text evidence="14">Heterodimer composed of CysD, the smaller subunit, and CysNC.</text>
</comment>
<dbReference type="FunFam" id="3.40.50.300:FF:000119">
    <property type="entry name" value="Sulfate adenylyltransferase subunit 1"/>
    <property type="match status" value="1"/>
</dbReference>
<dbReference type="InterPro" id="IPR054696">
    <property type="entry name" value="GTP-eEF1A_C"/>
</dbReference>
<sequence>MSHEEDLAQTDIEAYLARNERKELLRFLTCGNVDDGKSTLIGRLLHDTKGIYEDQLAAVAKDSKVFGTQGGALDLALLVDGLKSEREQGITIDVAYRYFSTPRRKYIIADTPGHEQYTRNMATGASTAELAVILIDARKGVTTQTKRHAFLTSLLGIRKVVVAVNKMDLVGYSREVFEEIRRAYLDFAALLPDRHHWFLPMSALAGDNVVEKSAAMPWFEGEPLLELLDTVPLDEASNTVDLRFPVQYVNRPSQAFRGFAGTIASGSVRVGDEVVSLPSGRTSKVARIVTWEGDLAEAAAPMSVTLTLEGEIDASRGDVLCHADNRPEISTRVLAMLVWMDERPMVPGREYWIKHGPLRTPGSVTRIVHRVDVNTLEKSDAPALALNEIGRVELRTSRPLLFDAYTKNRATGAFIVIDRVTNGTVGAGMIVESGEGRWDDPAQGRLTRAESAVTGEEREKRYGQRPTTILITGLAGSGKTSVAREVERRLFDLGRAVVAIDGQSMRHGMNRDLGFSASDRSENLRRSMEVAKLLNDAGLLCVASLVAPEDAVRQRARELVGPERFFLVHLAAPLEWCREVDRSGIYRDAAAGNVSNVPGLDFRYEPPEDADLVLPSHELSVAECAERIVRELERRGRIV</sequence>
<dbReference type="UniPathway" id="UPA00140">
    <property type="reaction ID" value="UER00204"/>
</dbReference>
<evidence type="ECO:0000256" key="7">
    <source>
        <dbReference type="ARBA" id="ARBA00022695"/>
    </source>
</evidence>
<dbReference type="GO" id="GO:0005525">
    <property type="term" value="F:GTP binding"/>
    <property type="evidence" value="ECO:0007669"/>
    <property type="project" value="UniProtKB-UniRule"/>
</dbReference>
<dbReference type="CDD" id="cd04166">
    <property type="entry name" value="CysN_ATPS"/>
    <property type="match status" value="1"/>
</dbReference>
<dbReference type="EC" id="2.7.7.4" evidence="15"/>
<dbReference type="InterPro" id="IPR044139">
    <property type="entry name" value="CysN_NoDQ_III"/>
</dbReference>
<reference evidence="17 18" key="1">
    <citation type="submission" date="2019-04" db="EMBL/GenBank/DDBJ databases">
        <authorList>
            <person name="Li Y."/>
            <person name="Wang J."/>
        </authorList>
    </citation>
    <scope>NUCLEOTIDE SEQUENCE [LARGE SCALE GENOMIC DNA]</scope>
    <source>
        <strain evidence="17 18">DSM 14668</strain>
    </source>
</reference>
<dbReference type="InterPro" id="IPR050100">
    <property type="entry name" value="TRAFAC_GTPase_members"/>
</dbReference>
<evidence type="ECO:0000256" key="8">
    <source>
        <dbReference type="ARBA" id="ARBA00022741"/>
    </source>
</evidence>
<accession>A0A4U1JJA2</accession>
<dbReference type="Pfam" id="PF01583">
    <property type="entry name" value="APS_kinase"/>
    <property type="match status" value="1"/>
</dbReference>
<evidence type="ECO:0000313" key="17">
    <source>
        <dbReference type="EMBL" id="TKD12787.1"/>
    </source>
</evidence>
<comment type="catalytic activity">
    <reaction evidence="12 15">
        <text>sulfate + ATP + H(+) = adenosine 5'-phosphosulfate + diphosphate</text>
        <dbReference type="Rhea" id="RHEA:18133"/>
        <dbReference type="ChEBI" id="CHEBI:15378"/>
        <dbReference type="ChEBI" id="CHEBI:16189"/>
        <dbReference type="ChEBI" id="CHEBI:30616"/>
        <dbReference type="ChEBI" id="CHEBI:33019"/>
        <dbReference type="ChEBI" id="CHEBI:58243"/>
        <dbReference type="EC" id="2.7.7.4"/>
    </reaction>
</comment>
<evidence type="ECO:0000256" key="1">
    <source>
        <dbReference type="ARBA" id="ARBA00001823"/>
    </source>
</evidence>
<evidence type="ECO:0000256" key="9">
    <source>
        <dbReference type="ARBA" id="ARBA00022840"/>
    </source>
</evidence>
<keyword evidence="7 15" id="KW-0548">Nucleotidyltransferase</keyword>
<dbReference type="InterPro" id="IPR031157">
    <property type="entry name" value="G_TR_CS"/>
</dbReference>
<dbReference type="Gene3D" id="3.40.50.300">
    <property type="entry name" value="P-loop containing nucleotide triphosphate hydrolases"/>
    <property type="match status" value="2"/>
</dbReference>
<proteinExistence type="inferred from homology"/>
<dbReference type="InterPro" id="IPR009000">
    <property type="entry name" value="Transl_B-barrel_sf"/>
</dbReference>
<name>A0A4U1JJA2_9BACT</name>
<protein>
    <recommendedName>
        <fullName evidence="15">Sulfate adenylyltransferase subunit 1</fullName>
        <ecNumber evidence="15">2.7.7.4</ecNumber>
    </recommendedName>
    <alternativeName>
        <fullName evidence="15">ATP-sulfurylase large subunit</fullName>
    </alternativeName>
    <alternativeName>
        <fullName evidence="15">Sulfate adenylate transferase</fullName>
        <shortName evidence="15">SAT</shortName>
    </alternativeName>
</protein>
<keyword evidence="10 15" id="KW-0342">GTP-binding</keyword>
<feature type="binding site" evidence="15">
    <location>
        <begin position="110"/>
        <end position="114"/>
    </location>
    <ligand>
        <name>GTP</name>
        <dbReference type="ChEBI" id="CHEBI:37565"/>
    </ligand>
</feature>
<comment type="similarity">
    <text evidence="4">In the C-terminal section; belongs to the APS kinase family.</text>
</comment>
<dbReference type="PANTHER" id="PTHR23115">
    <property type="entry name" value="TRANSLATION FACTOR"/>
    <property type="match status" value="1"/>
</dbReference>
<feature type="binding site" evidence="15">
    <location>
        <begin position="31"/>
        <end position="38"/>
    </location>
    <ligand>
        <name>GTP</name>
        <dbReference type="ChEBI" id="CHEBI:37565"/>
    </ligand>
</feature>
<dbReference type="OrthoDB" id="9804504at2"/>
<evidence type="ECO:0000313" key="18">
    <source>
        <dbReference type="Proteomes" id="UP000309215"/>
    </source>
</evidence>
<evidence type="ECO:0000256" key="6">
    <source>
        <dbReference type="ARBA" id="ARBA00022679"/>
    </source>
</evidence>
<evidence type="ECO:0000256" key="2">
    <source>
        <dbReference type="ARBA" id="ARBA00002357"/>
    </source>
</evidence>
<comment type="similarity">
    <text evidence="15">Belongs to the TRAFAC class translation factor GTPase superfamily. Classic translation factor GTPase family. CysN/NodQ subfamily.</text>
</comment>
<organism evidence="17 18">
    <name type="scientific">Polyangium fumosum</name>
    <dbReference type="NCBI Taxonomy" id="889272"/>
    <lineage>
        <taxon>Bacteria</taxon>
        <taxon>Pseudomonadati</taxon>
        <taxon>Myxococcota</taxon>
        <taxon>Polyangia</taxon>
        <taxon>Polyangiales</taxon>
        <taxon>Polyangiaceae</taxon>
        <taxon>Polyangium</taxon>
    </lineage>
</organism>
<dbReference type="GO" id="GO:0004020">
    <property type="term" value="F:adenylylsulfate kinase activity"/>
    <property type="evidence" value="ECO:0007669"/>
    <property type="project" value="InterPro"/>
</dbReference>
<dbReference type="Gene3D" id="2.40.30.10">
    <property type="entry name" value="Translation factors"/>
    <property type="match status" value="2"/>
</dbReference>
<dbReference type="Pfam" id="PF00009">
    <property type="entry name" value="GTP_EFTU"/>
    <property type="match status" value="1"/>
</dbReference>
<dbReference type="NCBIfam" id="NF003013">
    <property type="entry name" value="PRK03846.1"/>
    <property type="match status" value="1"/>
</dbReference>
<dbReference type="NCBIfam" id="TIGR00455">
    <property type="entry name" value="apsK"/>
    <property type="match status" value="1"/>
</dbReference>
<dbReference type="Pfam" id="PF22594">
    <property type="entry name" value="GTP-eEF1A_C"/>
    <property type="match status" value="1"/>
</dbReference>
<keyword evidence="9 15" id="KW-0067">ATP-binding</keyword>
<comment type="caution">
    <text evidence="17">The sequence shown here is derived from an EMBL/GenBank/DDBJ whole genome shotgun (WGS) entry which is preliminary data.</text>
</comment>
<evidence type="ECO:0000256" key="13">
    <source>
        <dbReference type="ARBA" id="ARBA00055271"/>
    </source>
</evidence>
<dbReference type="InterPro" id="IPR027417">
    <property type="entry name" value="P-loop_NTPase"/>
</dbReference>
<dbReference type="PRINTS" id="PR00315">
    <property type="entry name" value="ELONGATNFCT"/>
</dbReference>
<dbReference type="SUPFAM" id="SSF50447">
    <property type="entry name" value="Translation proteins"/>
    <property type="match status" value="1"/>
</dbReference>
<dbReference type="InterPro" id="IPR059117">
    <property type="entry name" value="APS_kinase_dom"/>
</dbReference>
<dbReference type="InterPro" id="IPR002891">
    <property type="entry name" value="APS"/>
</dbReference>
<evidence type="ECO:0000256" key="11">
    <source>
        <dbReference type="ARBA" id="ARBA00023268"/>
    </source>
</evidence>
<dbReference type="NCBIfam" id="TIGR02034">
    <property type="entry name" value="CysN"/>
    <property type="match status" value="1"/>
</dbReference>
<evidence type="ECO:0000256" key="14">
    <source>
        <dbReference type="ARBA" id="ARBA00062688"/>
    </source>
</evidence>
<dbReference type="InterPro" id="IPR041757">
    <property type="entry name" value="CysN_GTP-bd"/>
</dbReference>
<dbReference type="InterPro" id="IPR000795">
    <property type="entry name" value="T_Tr_GTP-bd_dom"/>
</dbReference>
<dbReference type="GO" id="GO:0070814">
    <property type="term" value="P:hydrogen sulfide biosynthetic process"/>
    <property type="evidence" value="ECO:0007669"/>
    <property type="project" value="UniProtKB-UniRule"/>
</dbReference>
<dbReference type="GO" id="GO:0005524">
    <property type="term" value="F:ATP binding"/>
    <property type="evidence" value="ECO:0007669"/>
    <property type="project" value="UniProtKB-KW"/>
</dbReference>
<keyword evidence="6 15" id="KW-0808">Transferase</keyword>
<dbReference type="RefSeq" id="WP_136927425.1">
    <property type="nucleotide sequence ID" value="NZ_SSMQ01000002.1"/>
</dbReference>
<dbReference type="CDD" id="cd02027">
    <property type="entry name" value="APSK"/>
    <property type="match status" value="1"/>
</dbReference>
<dbReference type="GO" id="GO:0004781">
    <property type="term" value="F:sulfate adenylyltransferase (ATP) activity"/>
    <property type="evidence" value="ECO:0007669"/>
    <property type="project" value="UniProtKB-UniRule"/>
</dbReference>
<dbReference type="InterPro" id="IPR044138">
    <property type="entry name" value="CysN_II"/>
</dbReference>
<dbReference type="AlphaFoldDB" id="A0A4U1JJA2"/>
<dbReference type="HAMAP" id="MF_00062">
    <property type="entry name" value="Sulf_adenylyltr_sub1"/>
    <property type="match status" value="1"/>
</dbReference>
<keyword evidence="18" id="KW-1185">Reference proteome</keyword>
<dbReference type="PROSITE" id="PS00301">
    <property type="entry name" value="G_TR_1"/>
    <property type="match status" value="1"/>
</dbReference>
<dbReference type="CDD" id="cd03695">
    <property type="entry name" value="CysN_NodQ_II"/>
    <property type="match status" value="1"/>
</dbReference>
<keyword evidence="8 15" id="KW-0547">Nucleotide-binding</keyword>
<evidence type="ECO:0000256" key="3">
    <source>
        <dbReference type="ARBA" id="ARBA00005048"/>
    </source>
</evidence>
<dbReference type="EMBL" id="SSMQ01000002">
    <property type="protein sequence ID" value="TKD12787.1"/>
    <property type="molecule type" value="Genomic_DNA"/>
</dbReference>
<evidence type="ECO:0000259" key="16">
    <source>
        <dbReference type="PROSITE" id="PS51722"/>
    </source>
</evidence>
<dbReference type="GO" id="GO:0000103">
    <property type="term" value="P:sulfate assimilation"/>
    <property type="evidence" value="ECO:0007669"/>
    <property type="project" value="UniProtKB-UniRule"/>
</dbReference>
<dbReference type="NCBIfam" id="NF004035">
    <property type="entry name" value="PRK05506.1"/>
    <property type="match status" value="1"/>
</dbReference>
<dbReference type="SUPFAM" id="SSF50465">
    <property type="entry name" value="EF-Tu/eEF-1alpha/eIF2-gamma C-terminal domain"/>
    <property type="match status" value="1"/>
</dbReference>
<evidence type="ECO:0000256" key="10">
    <source>
        <dbReference type="ARBA" id="ARBA00023134"/>
    </source>
</evidence>
<dbReference type="InterPro" id="IPR009001">
    <property type="entry name" value="Transl_elong_EF1A/Init_IF2_C"/>
</dbReference>
<comment type="function">
    <text evidence="2">APS kinase catalyzes the synthesis of activated sulfate.</text>
</comment>
<evidence type="ECO:0000256" key="5">
    <source>
        <dbReference type="ARBA" id="ARBA00007237"/>
    </source>
</evidence>
<dbReference type="CDD" id="cd04095">
    <property type="entry name" value="CysN_NoDQ_III"/>
    <property type="match status" value="1"/>
</dbReference>
<evidence type="ECO:0000256" key="12">
    <source>
        <dbReference type="ARBA" id="ARBA00049370"/>
    </source>
</evidence>
<comment type="function">
    <text evidence="13 15">With CysD forms the ATP sulfurylase (ATPS) that catalyzes the adenylation of sulfate producing adenosine 5'-phosphosulfate (APS) and diphosphate, the first enzymatic step in sulfur assimilation pathway. APS synthesis involves the formation of a high-energy phosphoric-sulfuric acid anhydride bond driven by GTP hydrolysis by CysN coupled to ATP hydrolysis by CysD.</text>
</comment>
<keyword evidence="11" id="KW-0511">Multifunctional enzyme</keyword>
<comment type="similarity">
    <text evidence="5">In the N-terminal section; belongs to the TRAFAC class translation factor GTPase superfamily. Classic translation factor GTPase family. CysN/NodQ subfamily.</text>
</comment>
<comment type="catalytic activity">
    <reaction evidence="1">
        <text>adenosine 5'-phosphosulfate + ATP = 3'-phosphoadenylyl sulfate + ADP + H(+)</text>
        <dbReference type="Rhea" id="RHEA:24152"/>
        <dbReference type="ChEBI" id="CHEBI:15378"/>
        <dbReference type="ChEBI" id="CHEBI:30616"/>
        <dbReference type="ChEBI" id="CHEBI:58243"/>
        <dbReference type="ChEBI" id="CHEBI:58339"/>
        <dbReference type="ChEBI" id="CHEBI:456216"/>
        <dbReference type="EC" id="2.7.1.25"/>
    </reaction>
</comment>
<evidence type="ECO:0000256" key="15">
    <source>
        <dbReference type="HAMAP-Rule" id="MF_00062"/>
    </source>
</evidence>
<dbReference type="PROSITE" id="PS51722">
    <property type="entry name" value="G_TR_2"/>
    <property type="match status" value="1"/>
</dbReference>
<feature type="binding site" evidence="15">
    <location>
        <begin position="165"/>
        <end position="168"/>
    </location>
    <ligand>
        <name>GTP</name>
        <dbReference type="ChEBI" id="CHEBI:37565"/>
    </ligand>
</feature>
<dbReference type="GO" id="GO:0003924">
    <property type="term" value="F:GTPase activity"/>
    <property type="evidence" value="ECO:0007669"/>
    <property type="project" value="InterPro"/>
</dbReference>
<dbReference type="NCBIfam" id="NF003478">
    <property type="entry name" value="PRK05124.1"/>
    <property type="match status" value="1"/>
</dbReference>
<comment type="pathway">
    <text evidence="3 15">Sulfur metabolism; hydrogen sulfide biosynthesis; sulfite from sulfate: step 1/3.</text>
</comment>
<evidence type="ECO:0000256" key="4">
    <source>
        <dbReference type="ARBA" id="ARBA00005438"/>
    </source>
</evidence>
<gene>
    <name evidence="15 17" type="primary">cysN</name>
    <name evidence="17" type="ORF">E8A74_03300</name>
</gene>
<dbReference type="InterPro" id="IPR011779">
    <property type="entry name" value="SO4_adenylTrfase_lsu"/>
</dbReference>
<dbReference type="SUPFAM" id="SSF52540">
    <property type="entry name" value="P-loop containing nucleoside triphosphate hydrolases"/>
    <property type="match status" value="2"/>
</dbReference>